<name>A0A542XFU2_9MICO</name>
<dbReference type="Gene3D" id="1.20.120.520">
    <property type="entry name" value="nmb1532 protein domain like"/>
    <property type="match status" value="1"/>
</dbReference>
<dbReference type="CDD" id="cd01097">
    <property type="entry name" value="Tetrahydromethanopterin_reductase"/>
    <property type="match status" value="1"/>
</dbReference>
<dbReference type="AlphaFoldDB" id="A0A542XFU2"/>
<feature type="domain" description="Hemerythrin-like" evidence="4">
    <location>
        <begin position="366"/>
        <end position="515"/>
    </location>
</feature>
<dbReference type="GO" id="GO:0016705">
    <property type="term" value="F:oxidoreductase activity, acting on paired donors, with incorporation or reduction of molecular oxygen"/>
    <property type="evidence" value="ECO:0007669"/>
    <property type="project" value="InterPro"/>
</dbReference>
<dbReference type="OrthoDB" id="9775082at2"/>
<feature type="domain" description="Luciferase-like" evidence="3">
    <location>
        <begin position="19"/>
        <end position="229"/>
    </location>
</feature>
<protein>
    <submittedName>
        <fullName evidence="5">Alkanesulfonate monooxygenase SsuD/methylene tetrahydromethanopterin reductase-like flavin-dependent oxidoreductase (Luciferase family)</fullName>
    </submittedName>
</protein>
<dbReference type="InterPro" id="IPR050564">
    <property type="entry name" value="F420-G6PD/mer"/>
</dbReference>
<keyword evidence="1" id="KW-0560">Oxidoreductase</keyword>
<dbReference type="Gene3D" id="3.20.20.30">
    <property type="entry name" value="Luciferase-like domain"/>
    <property type="match status" value="1"/>
</dbReference>
<keyword evidence="5" id="KW-0503">Monooxygenase</keyword>
<dbReference type="RefSeq" id="WP_142007058.1">
    <property type="nucleotide sequence ID" value="NZ_CAJTBP010000001.1"/>
</dbReference>
<dbReference type="Pfam" id="PF01814">
    <property type="entry name" value="Hemerythrin"/>
    <property type="match status" value="1"/>
</dbReference>
<sequence>MPDLGHDIQLGLFPTPRADALPQLLELVQLAEVSGVDVVSIQDHPYQRDFVDTWTLLSFLGARTSTIRLAPNVASLPLRPPAVLAKSAASLDLLTGGRVELGLGTGAFWDAIVAAGGPRRSPKEAVDALVEAVRIIRAVWAGESVREDGEHYQVVGFRGGPRPAHDIPIWFGAYKPRMLRLTGQLADGWVPSMGYADPPALPELSAAVDAAAVKAGRDPRDIRRIYNIFGSFGRGGGFLKGTPDQWAEELADLATTTGMSTFVLGTDDPDTLRRFADEVGPSLRDLVEQRRSAPQTALPTGQATAPEHPATGVPRGDEPQPLQVTPTADDGTRLRPELPWDEASRPTLPKPDDARYPLAQQAAPQHLVDIHDGLRAELEQVRSIVDQVREGHLSVGAARSVINTMTMRQNNWTLGAYCESYCRIVTGHHTLEDRSVFPHLQRSQPDLEPVLNQLQEEHEVIADVLDQLDRALVGLVEAEGYGQAGRDALARLGESVDLLTDTLLSHLAYEERELMHPLAAHGFG</sequence>
<comment type="caution">
    <text evidence="5">The sequence shown here is derived from an EMBL/GenBank/DDBJ whole genome shotgun (WGS) entry which is preliminary data.</text>
</comment>
<keyword evidence="6" id="KW-1185">Reference proteome</keyword>
<organism evidence="5 6">
    <name type="scientific">Barrientosiimonas humi</name>
    <dbReference type="NCBI Taxonomy" id="999931"/>
    <lineage>
        <taxon>Bacteria</taxon>
        <taxon>Bacillati</taxon>
        <taxon>Actinomycetota</taxon>
        <taxon>Actinomycetes</taxon>
        <taxon>Micrococcales</taxon>
        <taxon>Dermacoccaceae</taxon>
        <taxon>Barrientosiimonas</taxon>
    </lineage>
</organism>
<evidence type="ECO:0000256" key="2">
    <source>
        <dbReference type="SAM" id="MobiDB-lite"/>
    </source>
</evidence>
<dbReference type="SUPFAM" id="SSF51679">
    <property type="entry name" value="Bacterial luciferase-like"/>
    <property type="match status" value="1"/>
</dbReference>
<dbReference type="InterPro" id="IPR036661">
    <property type="entry name" value="Luciferase-like_sf"/>
</dbReference>
<evidence type="ECO:0000256" key="1">
    <source>
        <dbReference type="ARBA" id="ARBA00023002"/>
    </source>
</evidence>
<dbReference type="PANTHER" id="PTHR43244:SF1">
    <property type="entry name" value="5,10-METHYLENETETRAHYDROMETHANOPTERIN REDUCTASE"/>
    <property type="match status" value="1"/>
</dbReference>
<dbReference type="Pfam" id="PF00296">
    <property type="entry name" value="Bac_luciferase"/>
    <property type="match status" value="1"/>
</dbReference>
<accession>A0A542XFU2</accession>
<evidence type="ECO:0000313" key="5">
    <source>
        <dbReference type="EMBL" id="TQL34691.1"/>
    </source>
</evidence>
<evidence type="ECO:0000313" key="6">
    <source>
        <dbReference type="Proteomes" id="UP000318336"/>
    </source>
</evidence>
<dbReference type="CDD" id="cd12108">
    <property type="entry name" value="Hr-like"/>
    <property type="match status" value="1"/>
</dbReference>
<gene>
    <name evidence="5" type="ORF">FB554_2868</name>
</gene>
<dbReference type="InterPro" id="IPR012312">
    <property type="entry name" value="Hemerythrin-like"/>
</dbReference>
<reference evidence="5 6" key="1">
    <citation type="submission" date="2019-06" db="EMBL/GenBank/DDBJ databases">
        <title>Sequencing the genomes of 1000 actinobacteria strains.</title>
        <authorList>
            <person name="Klenk H.-P."/>
        </authorList>
    </citation>
    <scope>NUCLEOTIDE SEQUENCE [LARGE SCALE GENOMIC DNA]</scope>
    <source>
        <strain evidence="5 6">DSM 24617</strain>
    </source>
</reference>
<feature type="compositionally biased region" description="Polar residues" evidence="2">
    <location>
        <begin position="292"/>
        <end position="303"/>
    </location>
</feature>
<dbReference type="PANTHER" id="PTHR43244">
    <property type="match status" value="1"/>
</dbReference>
<dbReference type="EMBL" id="VFOK01000001">
    <property type="protein sequence ID" value="TQL34691.1"/>
    <property type="molecule type" value="Genomic_DNA"/>
</dbReference>
<evidence type="ECO:0000259" key="3">
    <source>
        <dbReference type="Pfam" id="PF00296"/>
    </source>
</evidence>
<feature type="region of interest" description="Disordered" evidence="2">
    <location>
        <begin position="289"/>
        <end position="355"/>
    </location>
</feature>
<dbReference type="InterPro" id="IPR011251">
    <property type="entry name" value="Luciferase-like_dom"/>
</dbReference>
<dbReference type="Proteomes" id="UP000318336">
    <property type="component" value="Unassembled WGS sequence"/>
</dbReference>
<feature type="compositionally biased region" description="Basic and acidic residues" evidence="2">
    <location>
        <begin position="330"/>
        <end position="355"/>
    </location>
</feature>
<dbReference type="GO" id="GO:0004497">
    <property type="term" value="F:monooxygenase activity"/>
    <property type="evidence" value="ECO:0007669"/>
    <property type="project" value="UniProtKB-KW"/>
</dbReference>
<evidence type="ECO:0000259" key="4">
    <source>
        <dbReference type="Pfam" id="PF01814"/>
    </source>
</evidence>
<proteinExistence type="predicted"/>